<comment type="catalytic activity">
    <reaction evidence="13">
        <text>GTP + AH2 + S-adenosyl-L-methionine = (8S)-3',8-cyclo-7,8-dihydroguanosine 5'-triphosphate + 5'-deoxyadenosine + L-methionine + A + H(+)</text>
        <dbReference type="Rhea" id="RHEA:49576"/>
        <dbReference type="ChEBI" id="CHEBI:13193"/>
        <dbReference type="ChEBI" id="CHEBI:15378"/>
        <dbReference type="ChEBI" id="CHEBI:17319"/>
        <dbReference type="ChEBI" id="CHEBI:17499"/>
        <dbReference type="ChEBI" id="CHEBI:37565"/>
        <dbReference type="ChEBI" id="CHEBI:57844"/>
        <dbReference type="ChEBI" id="CHEBI:59789"/>
        <dbReference type="ChEBI" id="CHEBI:131766"/>
        <dbReference type="EC" id="4.1.99.22"/>
    </reaction>
</comment>
<keyword evidence="7" id="KW-0547">Nucleotide-binding</keyword>
<keyword evidence="6" id="KW-0479">Metal-binding</keyword>
<evidence type="ECO:0000256" key="4">
    <source>
        <dbReference type="ARBA" id="ARBA00022485"/>
    </source>
</evidence>
<evidence type="ECO:0000259" key="14">
    <source>
        <dbReference type="PROSITE" id="PS51918"/>
    </source>
</evidence>
<keyword evidence="9" id="KW-0411">Iron-sulfur</keyword>
<keyword evidence="8" id="KW-0408">Iron</keyword>
<evidence type="ECO:0000313" key="15">
    <source>
        <dbReference type="EMBL" id="CBJ29460.1"/>
    </source>
</evidence>
<dbReference type="EC" id="4.1.99.22" evidence="3"/>
<dbReference type="InterPro" id="IPR058240">
    <property type="entry name" value="rSAM_sf"/>
</dbReference>
<evidence type="ECO:0000313" key="16">
    <source>
        <dbReference type="Proteomes" id="UP000002630"/>
    </source>
</evidence>
<keyword evidence="10" id="KW-0342">GTP-binding</keyword>
<dbReference type="Proteomes" id="UP000002630">
    <property type="component" value="Linkage Group LG11"/>
</dbReference>
<evidence type="ECO:0000256" key="8">
    <source>
        <dbReference type="ARBA" id="ARBA00023004"/>
    </source>
</evidence>
<dbReference type="InterPro" id="IPR050105">
    <property type="entry name" value="MoCo_biosynth_MoaA/MoaC"/>
</dbReference>
<dbReference type="GO" id="GO:0006777">
    <property type="term" value="P:Mo-molybdopterin cofactor biosynthetic process"/>
    <property type="evidence" value="ECO:0007669"/>
    <property type="project" value="UniProtKB-KW"/>
</dbReference>
<evidence type="ECO:0000256" key="3">
    <source>
        <dbReference type="ARBA" id="ARBA00012167"/>
    </source>
</evidence>
<evidence type="ECO:0000256" key="13">
    <source>
        <dbReference type="ARBA" id="ARBA00048697"/>
    </source>
</evidence>
<evidence type="ECO:0000256" key="5">
    <source>
        <dbReference type="ARBA" id="ARBA00022691"/>
    </source>
</evidence>
<dbReference type="CDD" id="cd21117">
    <property type="entry name" value="Twitch_MoaA"/>
    <property type="match status" value="1"/>
</dbReference>
<dbReference type="CDD" id="cd01335">
    <property type="entry name" value="Radical_SAM"/>
    <property type="match status" value="1"/>
</dbReference>
<dbReference type="EMBL" id="FN649736">
    <property type="protein sequence ID" value="CBJ29460.1"/>
    <property type="molecule type" value="Genomic_DNA"/>
</dbReference>
<dbReference type="GO" id="GO:0051539">
    <property type="term" value="F:4 iron, 4 sulfur cluster binding"/>
    <property type="evidence" value="ECO:0007669"/>
    <property type="project" value="UniProtKB-KW"/>
</dbReference>
<dbReference type="GO" id="GO:0061799">
    <property type="term" value="F:cyclic pyranopterin monophosphate synthase activity"/>
    <property type="evidence" value="ECO:0007669"/>
    <property type="project" value="TreeGrafter"/>
</dbReference>
<gene>
    <name evidence="15" type="ORF">Esi_0147_0053</name>
</gene>
<dbReference type="UniPathway" id="UPA00344"/>
<evidence type="ECO:0000256" key="2">
    <source>
        <dbReference type="ARBA" id="ARBA00005046"/>
    </source>
</evidence>
<accession>D7FKR1</accession>
<evidence type="ECO:0000256" key="12">
    <source>
        <dbReference type="ARBA" id="ARBA00023239"/>
    </source>
</evidence>
<dbReference type="OrthoDB" id="429626at2759"/>
<dbReference type="GO" id="GO:0061798">
    <property type="term" value="F:GTP 3',8'-cyclase activity"/>
    <property type="evidence" value="ECO:0007669"/>
    <property type="project" value="UniProtKB-EC"/>
</dbReference>
<dbReference type="HAMAP" id="MF_01225_B">
    <property type="entry name" value="MoaA_B"/>
    <property type="match status" value="1"/>
</dbReference>
<dbReference type="InterPro" id="IPR007197">
    <property type="entry name" value="rSAM"/>
</dbReference>
<dbReference type="AlphaFoldDB" id="D7FKR1"/>
<dbReference type="EMBL" id="FN648046">
    <property type="protein sequence ID" value="CBJ29460.1"/>
    <property type="molecule type" value="Genomic_DNA"/>
</dbReference>
<name>D7FKR1_ECTSI</name>
<evidence type="ECO:0000256" key="11">
    <source>
        <dbReference type="ARBA" id="ARBA00023150"/>
    </source>
</evidence>
<keyword evidence="11" id="KW-0501">Molybdenum cofactor biosynthesis</keyword>
<evidence type="ECO:0000256" key="9">
    <source>
        <dbReference type="ARBA" id="ARBA00023014"/>
    </source>
</evidence>
<dbReference type="SFLD" id="SFLDG01067">
    <property type="entry name" value="SPASM/twitch_domain_containing"/>
    <property type="match status" value="1"/>
</dbReference>
<dbReference type="Pfam" id="PF06463">
    <property type="entry name" value="Mob_synth_C"/>
    <property type="match status" value="1"/>
</dbReference>
<keyword evidence="5" id="KW-0949">S-adenosyl-L-methionine</keyword>
<evidence type="ECO:0000256" key="10">
    <source>
        <dbReference type="ARBA" id="ARBA00023134"/>
    </source>
</evidence>
<keyword evidence="16" id="KW-1185">Reference proteome</keyword>
<dbReference type="PROSITE" id="PS01305">
    <property type="entry name" value="MOAA_NIFB_PQQE"/>
    <property type="match status" value="1"/>
</dbReference>
<dbReference type="InParanoid" id="D7FKR1"/>
<dbReference type="InterPro" id="IPR010505">
    <property type="entry name" value="MoaA_twitch"/>
</dbReference>
<evidence type="ECO:0000256" key="7">
    <source>
        <dbReference type="ARBA" id="ARBA00022741"/>
    </source>
</evidence>
<dbReference type="PANTHER" id="PTHR22960:SF0">
    <property type="entry name" value="MOLYBDENUM COFACTOR BIOSYNTHESIS PROTEIN 1"/>
    <property type="match status" value="1"/>
</dbReference>
<dbReference type="InterPro" id="IPR013785">
    <property type="entry name" value="Aldolase_TIM"/>
</dbReference>
<feature type="domain" description="Radical SAM core" evidence="14">
    <location>
        <begin position="44"/>
        <end position="258"/>
    </location>
</feature>
<dbReference type="SFLD" id="SFLDS00029">
    <property type="entry name" value="Radical_SAM"/>
    <property type="match status" value="1"/>
</dbReference>
<dbReference type="GO" id="GO:0046872">
    <property type="term" value="F:metal ion binding"/>
    <property type="evidence" value="ECO:0007669"/>
    <property type="project" value="UniProtKB-KW"/>
</dbReference>
<dbReference type="InterPro" id="IPR013483">
    <property type="entry name" value="MoaA"/>
</dbReference>
<sequence length="369" mass="41104">MRQLAAQLADAERVAREAETMLARRTEGAVRPPPGHEHSMLSDTHGRHHNYLRISLTERCNLRCVYCMPEDGVDLQPQSKMINQQEILRLASMFVDAGVDKIRLTGGEPLVRKDLPDIVRALSSLEGVRNVGVTTNGINLKRKIPALREAGLTHINVSLDTLQPDRFAAITRRKGLDTVLASLDAALAHGYGGRLKINCVVMNGVNTDELADFLEFTRDQEIDVRFIEWMPFDDNRWKDAKFFSYQSMLDVIRERYPDLERTVDSANDTTKWHRVPGYRGRVGFITSMSEHFCGTCNRLRITSDGNLKVCLFGDESLSLRDALRGGLSDAEISVLVRAAVLGKRAALGGHGDMYGIANAKNRPMTTIGG</sequence>
<dbReference type="GO" id="GO:0005525">
    <property type="term" value="F:GTP binding"/>
    <property type="evidence" value="ECO:0007669"/>
    <property type="project" value="UniProtKB-KW"/>
</dbReference>
<dbReference type="Pfam" id="PF04055">
    <property type="entry name" value="Radical_SAM"/>
    <property type="match status" value="1"/>
</dbReference>
<dbReference type="InterPro" id="IPR000385">
    <property type="entry name" value="MoaA_NifB_PqqE_Fe-S-bd_CS"/>
</dbReference>
<dbReference type="NCBIfam" id="TIGR02666">
    <property type="entry name" value="moaA"/>
    <property type="match status" value="1"/>
</dbReference>
<keyword evidence="4" id="KW-0004">4Fe-4S</keyword>
<protein>
    <recommendedName>
        <fullName evidence="3">GTP 3',8-cyclase</fullName>
        <ecNumber evidence="3">4.1.99.22</ecNumber>
    </recommendedName>
</protein>
<proteinExistence type="inferred from homology"/>
<comment type="pathway">
    <text evidence="2">Cofactor biosynthesis; molybdopterin biosynthesis.</text>
</comment>
<dbReference type="InterPro" id="IPR040064">
    <property type="entry name" value="MoaA-like"/>
</dbReference>
<dbReference type="PROSITE" id="PS51918">
    <property type="entry name" value="RADICAL_SAM"/>
    <property type="match status" value="1"/>
</dbReference>
<keyword evidence="12" id="KW-0456">Lyase</keyword>
<organism evidence="15 16">
    <name type="scientific">Ectocarpus siliculosus</name>
    <name type="common">Brown alga</name>
    <name type="synonym">Conferva siliculosa</name>
    <dbReference type="NCBI Taxonomy" id="2880"/>
    <lineage>
        <taxon>Eukaryota</taxon>
        <taxon>Sar</taxon>
        <taxon>Stramenopiles</taxon>
        <taxon>Ochrophyta</taxon>
        <taxon>PX clade</taxon>
        <taxon>Phaeophyceae</taxon>
        <taxon>Ectocarpales</taxon>
        <taxon>Ectocarpaceae</taxon>
        <taxon>Ectocarpus</taxon>
    </lineage>
</organism>
<dbReference type="OMA" id="QMSECFC"/>
<evidence type="ECO:0000256" key="1">
    <source>
        <dbReference type="ARBA" id="ARBA00001966"/>
    </source>
</evidence>
<comment type="cofactor">
    <cofactor evidence="1">
        <name>[4Fe-4S] cluster</name>
        <dbReference type="ChEBI" id="CHEBI:49883"/>
    </cofactor>
</comment>
<dbReference type="Gene3D" id="3.20.20.70">
    <property type="entry name" value="Aldolase class I"/>
    <property type="match status" value="1"/>
</dbReference>
<evidence type="ECO:0000256" key="6">
    <source>
        <dbReference type="ARBA" id="ARBA00022723"/>
    </source>
</evidence>
<dbReference type="SMART" id="SM00729">
    <property type="entry name" value="Elp3"/>
    <property type="match status" value="1"/>
</dbReference>
<dbReference type="SUPFAM" id="SSF102114">
    <property type="entry name" value="Radical SAM enzymes"/>
    <property type="match status" value="1"/>
</dbReference>
<dbReference type="SFLD" id="SFLDG01383">
    <property type="entry name" value="cyclic_pyranopterin_phosphate"/>
    <property type="match status" value="1"/>
</dbReference>
<dbReference type="STRING" id="2880.D7FKR1"/>
<dbReference type="InterPro" id="IPR006638">
    <property type="entry name" value="Elp3/MiaA/NifB-like_rSAM"/>
</dbReference>
<reference evidence="15 16" key="1">
    <citation type="journal article" date="2010" name="Nature">
        <title>The Ectocarpus genome and the independent evolution of multicellularity in brown algae.</title>
        <authorList>
            <person name="Cock J.M."/>
            <person name="Sterck L."/>
            <person name="Rouze P."/>
            <person name="Scornet D."/>
            <person name="Allen A.E."/>
            <person name="Amoutzias G."/>
            <person name="Anthouard V."/>
            <person name="Artiguenave F."/>
            <person name="Aury J.M."/>
            <person name="Badger J.H."/>
            <person name="Beszteri B."/>
            <person name="Billiau K."/>
            <person name="Bonnet E."/>
            <person name="Bothwell J.H."/>
            <person name="Bowler C."/>
            <person name="Boyen C."/>
            <person name="Brownlee C."/>
            <person name="Carrano C.J."/>
            <person name="Charrier B."/>
            <person name="Cho G.Y."/>
            <person name="Coelho S.M."/>
            <person name="Collen J."/>
            <person name="Corre E."/>
            <person name="Da Silva C."/>
            <person name="Delage L."/>
            <person name="Delaroque N."/>
            <person name="Dittami S.M."/>
            <person name="Doulbeau S."/>
            <person name="Elias M."/>
            <person name="Farnham G."/>
            <person name="Gachon C.M."/>
            <person name="Gschloessl B."/>
            <person name="Heesch S."/>
            <person name="Jabbari K."/>
            <person name="Jubin C."/>
            <person name="Kawai H."/>
            <person name="Kimura K."/>
            <person name="Kloareg B."/>
            <person name="Kupper F.C."/>
            <person name="Lang D."/>
            <person name="Le Bail A."/>
            <person name="Leblanc C."/>
            <person name="Lerouge P."/>
            <person name="Lohr M."/>
            <person name="Lopez P.J."/>
            <person name="Martens C."/>
            <person name="Maumus F."/>
            <person name="Michel G."/>
            <person name="Miranda-Saavedra D."/>
            <person name="Morales J."/>
            <person name="Moreau H."/>
            <person name="Motomura T."/>
            <person name="Nagasato C."/>
            <person name="Napoli C.A."/>
            <person name="Nelson D.R."/>
            <person name="Nyvall-Collen P."/>
            <person name="Peters A.F."/>
            <person name="Pommier C."/>
            <person name="Potin P."/>
            <person name="Poulain J."/>
            <person name="Quesneville H."/>
            <person name="Read B."/>
            <person name="Rensing S.A."/>
            <person name="Ritter A."/>
            <person name="Rousvoal S."/>
            <person name="Samanta M."/>
            <person name="Samson G."/>
            <person name="Schroeder D.C."/>
            <person name="Segurens B."/>
            <person name="Strittmatter M."/>
            <person name="Tonon T."/>
            <person name="Tregear J.W."/>
            <person name="Valentin K."/>
            <person name="von Dassow P."/>
            <person name="Yamagishi T."/>
            <person name="Van de Peer Y."/>
            <person name="Wincker P."/>
        </authorList>
    </citation>
    <scope>NUCLEOTIDE SEQUENCE [LARGE SCALE GENOMIC DNA]</scope>
    <source>
        <strain evidence="16">Ec32 / CCAP1310/4</strain>
    </source>
</reference>
<dbReference type="SFLD" id="SFLDG01386">
    <property type="entry name" value="main_SPASM_domain-containing"/>
    <property type="match status" value="1"/>
</dbReference>
<dbReference type="PANTHER" id="PTHR22960">
    <property type="entry name" value="MOLYBDOPTERIN COFACTOR SYNTHESIS PROTEIN A"/>
    <property type="match status" value="1"/>
</dbReference>
<dbReference type="eggNOG" id="KOG2876">
    <property type="taxonomic scope" value="Eukaryota"/>
</dbReference>